<keyword evidence="6" id="KW-1133">Transmembrane helix</keyword>
<dbReference type="Pfam" id="PF00858">
    <property type="entry name" value="ASC"/>
    <property type="match status" value="1"/>
</dbReference>
<evidence type="ECO:0000256" key="5">
    <source>
        <dbReference type="ARBA" id="ARBA00022692"/>
    </source>
</evidence>
<comment type="caution">
    <text evidence="13">The sequence shown here is derived from an EMBL/GenBank/DDBJ whole genome shotgun (WGS) entry which is preliminary data.</text>
</comment>
<evidence type="ECO:0000256" key="7">
    <source>
        <dbReference type="ARBA" id="ARBA00023053"/>
    </source>
</evidence>
<evidence type="ECO:0000256" key="2">
    <source>
        <dbReference type="ARBA" id="ARBA00007193"/>
    </source>
</evidence>
<dbReference type="PANTHER" id="PTHR11690">
    <property type="entry name" value="AMILORIDE-SENSITIVE SODIUM CHANNEL-RELATED"/>
    <property type="match status" value="1"/>
</dbReference>
<keyword evidence="14" id="KW-1185">Reference proteome</keyword>
<evidence type="ECO:0000313" key="13">
    <source>
        <dbReference type="EMBL" id="KAJ4440577.1"/>
    </source>
</evidence>
<evidence type="ECO:0000313" key="14">
    <source>
        <dbReference type="Proteomes" id="UP001148838"/>
    </source>
</evidence>
<keyword evidence="3 12" id="KW-0813">Transport</keyword>
<organism evidence="13 14">
    <name type="scientific">Periplaneta americana</name>
    <name type="common">American cockroach</name>
    <name type="synonym">Blatta americana</name>
    <dbReference type="NCBI Taxonomy" id="6978"/>
    <lineage>
        <taxon>Eukaryota</taxon>
        <taxon>Metazoa</taxon>
        <taxon>Ecdysozoa</taxon>
        <taxon>Arthropoda</taxon>
        <taxon>Hexapoda</taxon>
        <taxon>Insecta</taxon>
        <taxon>Pterygota</taxon>
        <taxon>Neoptera</taxon>
        <taxon>Polyneoptera</taxon>
        <taxon>Dictyoptera</taxon>
        <taxon>Blattodea</taxon>
        <taxon>Blattoidea</taxon>
        <taxon>Blattidae</taxon>
        <taxon>Blattinae</taxon>
        <taxon>Periplaneta</taxon>
    </lineage>
</organism>
<evidence type="ECO:0000256" key="1">
    <source>
        <dbReference type="ARBA" id="ARBA00004141"/>
    </source>
</evidence>
<name>A0ABQ8T292_PERAM</name>
<evidence type="ECO:0000256" key="8">
    <source>
        <dbReference type="ARBA" id="ARBA00023065"/>
    </source>
</evidence>
<evidence type="ECO:0000256" key="6">
    <source>
        <dbReference type="ARBA" id="ARBA00022989"/>
    </source>
</evidence>
<evidence type="ECO:0000256" key="12">
    <source>
        <dbReference type="RuleBase" id="RU000679"/>
    </source>
</evidence>
<keyword evidence="7" id="KW-0915">Sodium</keyword>
<proteinExistence type="inferred from homology"/>
<gene>
    <name evidence="13" type="ORF">ANN_08722</name>
</gene>
<protein>
    <submittedName>
        <fullName evidence="13">Uncharacterized protein</fullName>
    </submittedName>
</protein>
<evidence type="ECO:0000256" key="3">
    <source>
        <dbReference type="ARBA" id="ARBA00022448"/>
    </source>
</evidence>
<keyword evidence="5 12" id="KW-0812">Transmembrane</keyword>
<dbReference type="PANTHER" id="PTHR11690:SF243">
    <property type="entry name" value="PICKPOCKET 12-RELATED"/>
    <property type="match status" value="1"/>
</dbReference>
<accession>A0ABQ8T292</accession>
<dbReference type="EMBL" id="JAJSOF020000017">
    <property type="protein sequence ID" value="KAJ4440577.1"/>
    <property type="molecule type" value="Genomic_DNA"/>
</dbReference>
<keyword evidence="8 12" id="KW-0406">Ion transport</keyword>
<dbReference type="InterPro" id="IPR001873">
    <property type="entry name" value="ENaC"/>
</dbReference>
<sequence length="101" mass="11764">MLHSPVETPMIAQYGHLIGPGMEYRIIATPKITNSTRSLRFIKEKDRQCAFSSDRYLKYFRTYTQKNCVLECRANYTLQVCKCVPHYLPSKYSAVSLIYDT</sequence>
<keyword evidence="4 12" id="KW-0894">Sodium channel</keyword>
<reference evidence="13 14" key="1">
    <citation type="journal article" date="2022" name="Allergy">
        <title>Genome assembly and annotation of Periplaneta americana reveal a comprehensive cockroach allergen profile.</title>
        <authorList>
            <person name="Wang L."/>
            <person name="Xiong Q."/>
            <person name="Saelim N."/>
            <person name="Wang L."/>
            <person name="Nong W."/>
            <person name="Wan A.T."/>
            <person name="Shi M."/>
            <person name="Liu X."/>
            <person name="Cao Q."/>
            <person name="Hui J.H.L."/>
            <person name="Sookrung N."/>
            <person name="Leung T.F."/>
            <person name="Tungtrongchitr A."/>
            <person name="Tsui S.K.W."/>
        </authorList>
    </citation>
    <scope>NUCLEOTIDE SEQUENCE [LARGE SCALE GENOMIC DNA]</scope>
    <source>
        <strain evidence="13">PWHHKU_190912</strain>
    </source>
</reference>
<evidence type="ECO:0000256" key="10">
    <source>
        <dbReference type="ARBA" id="ARBA00023201"/>
    </source>
</evidence>
<dbReference type="Proteomes" id="UP001148838">
    <property type="component" value="Unassembled WGS sequence"/>
</dbReference>
<dbReference type="Gene3D" id="1.10.287.820">
    <property type="entry name" value="Acid-sensing ion channel domain"/>
    <property type="match status" value="1"/>
</dbReference>
<comment type="subcellular location">
    <subcellularLocation>
        <location evidence="1">Membrane</location>
        <topology evidence="1">Multi-pass membrane protein</topology>
    </subcellularLocation>
</comment>
<evidence type="ECO:0000256" key="4">
    <source>
        <dbReference type="ARBA" id="ARBA00022461"/>
    </source>
</evidence>
<keyword evidence="11 12" id="KW-0407">Ion channel</keyword>
<evidence type="ECO:0000256" key="9">
    <source>
        <dbReference type="ARBA" id="ARBA00023136"/>
    </source>
</evidence>
<comment type="similarity">
    <text evidence="2 12">Belongs to the amiloride-sensitive sodium channel (TC 1.A.6) family.</text>
</comment>
<keyword evidence="10 12" id="KW-0739">Sodium transport</keyword>
<keyword evidence="9" id="KW-0472">Membrane</keyword>
<evidence type="ECO:0000256" key="11">
    <source>
        <dbReference type="ARBA" id="ARBA00023303"/>
    </source>
</evidence>